<dbReference type="OrthoDB" id="6359816at2759"/>
<proteinExistence type="predicted"/>
<keyword evidence="2" id="KW-1185">Reference proteome</keyword>
<protein>
    <recommendedName>
        <fullName evidence="3">BTB domain-containing protein</fullName>
    </recommendedName>
</protein>
<dbReference type="InterPro" id="IPR011333">
    <property type="entry name" value="SKP1/BTB/POZ_sf"/>
</dbReference>
<evidence type="ECO:0008006" key="3">
    <source>
        <dbReference type="Google" id="ProtNLM"/>
    </source>
</evidence>
<dbReference type="InParanoid" id="A0A2H3DYR3"/>
<sequence>MSPSWKALLAYLYTQEISFASLKSNRTSRTADKDACSPKSMYRLAVKVNLGSLKQLAFENICSQLTPSNIVAEVFSKFTHKYPEILDMEVRYLLEQFTDPLVYPEWERKMEEVGRGACPQGVSVVNRVMRWTLLDRASSNKSSESSAC</sequence>
<dbReference type="Proteomes" id="UP000217790">
    <property type="component" value="Unassembled WGS sequence"/>
</dbReference>
<dbReference type="STRING" id="47427.A0A2H3DYR3"/>
<name>A0A2H3DYR3_ARMGA</name>
<accession>A0A2H3DYR3</accession>
<dbReference type="EMBL" id="KZ293654">
    <property type="protein sequence ID" value="PBK94237.1"/>
    <property type="molecule type" value="Genomic_DNA"/>
</dbReference>
<organism evidence="1 2">
    <name type="scientific">Armillaria gallica</name>
    <name type="common">Bulbous honey fungus</name>
    <name type="synonym">Armillaria bulbosa</name>
    <dbReference type="NCBI Taxonomy" id="47427"/>
    <lineage>
        <taxon>Eukaryota</taxon>
        <taxon>Fungi</taxon>
        <taxon>Dikarya</taxon>
        <taxon>Basidiomycota</taxon>
        <taxon>Agaricomycotina</taxon>
        <taxon>Agaricomycetes</taxon>
        <taxon>Agaricomycetidae</taxon>
        <taxon>Agaricales</taxon>
        <taxon>Marasmiineae</taxon>
        <taxon>Physalacriaceae</taxon>
        <taxon>Armillaria</taxon>
    </lineage>
</organism>
<gene>
    <name evidence="1" type="ORF">ARMGADRAFT_927573</name>
</gene>
<dbReference type="AlphaFoldDB" id="A0A2H3DYR3"/>
<evidence type="ECO:0000313" key="2">
    <source>
        <dbReference type="Proteomes" id="UP000217790"/>
    </source>
</evidence>
<evidence type="ECO:0000313" key="1">
    <source>
        <dbReference type="EMBL" id="PBK94237.1"/>
    </source>
</evidence>
<reference evidence="2" key="1">
    <citation type="journal article" date="2017" name="Nat. Ecol. Evol.">
        <title>Genome expansion and lineage-specific genetic innovations in the forest pathogenic fungi Armillaria.</title>
        <authorList>
            <person name="Sipos G."/>
            <person name="Prasanna A.N."/>
            <person name="Walter M.C."/>
            <person name="O'Connor E."/>
            <person name="Balint B."/>
            <person name="Krizsan K."/>
            <person name="Kiss B."/>
            <person name="Hess J."/>
            <person name="Varga T."/>
            <person name="Slot J."/>
            <person name="Riley R."/>
            <person name="Boka B."/>
            <person name="Rigling D."/>
            <person name="Barry K."/>
            <person name="Lee J."/>
            <person name="Mihaltcheva S."/>
            <person name="LaButti K."/>
            <person name="Lipzen A."/>
            <person name="Waldron R."/>
            <person name="Moloney N.M."/>
            <person name="Sperisen C."/>
            <person name="Kredics L."/>
            <person name="Vagvoelgyi C."/>
            <person name="Patrignani A."/>
            <person name="Fitzpatrick D."/>
            <person name="Nagy I."/>
            <person name="Doyle S."/>
            <person name="Anderson J.B."/>
            <person name="Grigoriev I.V."/>
            <person name="Gueldener U."/>
            <person name="Muensterkoetter M."/>
            <person name="Nagy L.G."/>
        </authorList>
    </citation>
    <scope>NUCLEOTIDE SEQUENCE [LARGE SCALE GENOMIC DNA]</scope>
    <source>
        <strain evidence="2">Ar21-2</strain>
    </source>
</reference>
<dbReference type="Gene3D" id="3.30.710.10">
    <property type="entry name" value="Potassium Channel Kv1.1, Chain A"/>
    <property type="match status" value="1"/>
</dbReference>